<reference evidence="2" key="1">
    <citation type="journal article" date="2015" name="Nature">
        <title>Complex archaea that bridge the gap between prokaryotes and eukaryotes.</title>
        <authorList>
            <person name="Spang A."/>
            <person name="Saw J.H."/>
            <person name="Jorgensen S.L."/>
            <person name="Zaremba-Niedzwiedzka K."/>
            <person name="Martijn J."/>
            <person name="Lind A.E."/>
            <person name="van Eijk R."/>
            <person name="Schleper C."/>
            <person name="Guy L."/>
            <person name="Ettema T.J."/>
        </authorList>
    </citation>
    <scope>NUCLEOTIDE SEQUENCE</scope>
</reference>
<organism evidence="2">
    <name type="scientific">marine sediment metagenome</name>
    <dbReference type="NCBI Taxonomy" id="412755"/>
    <lineage>
        <taxon>unclassified sequences</taxon>
        <taxon>metagenomes</taxon>
        <taxon>ecological metagenomes</taxon>
    </lineage>
</organism>
<evidence type="ECO:0000313" key="2">
    <source>
        <dbReference type="EMBL" id="KKN40787.1"/>
    </source>
</evidence>
<proteinExistence type="predicted"/>
<protein>
    <submittedName>
        <fullName evidence="2">Uncharacterized protein</fullName>
    </submittedName>
</protein>
<feature type="transmembrane region" description="Helical" evidence="1">
    <location>
        <begin position="31"/>
        <end position="48"/>
    </location>
</feature>
<feature type="transmembrane region" description="Helical" evidence="1">
    <location>
        <begin position="5"/>
        <end position="25"/>
    </location>
</feature>
<keyword evidence="1" id="KW-0472">Membrane</keyword>
<dbReference type="EMBL" id="LAZR01001685">
    <property type="protein sequence ID" value="KKN40787.1"/>
    <property type="molecule type" value="Genomic_DNA"/>
</dbReference>
<comment type="caution">
    <text evidence="2">The sequence shown here is derived from an EMBL/GenBank/DDBJ whole genome shotgun (WGS) entry which is preliminary data.</text>
</comment>
<keyword evidence="1" id="KW-0812">Transmembrane</keyword>
<evidence type="ECO:0000256" key="1">
    <source>
        <dbReference type="SAM" id="Phobius"/>
    </source>
</evidence>
<accession>A0A0F9QV03</accession>
<keyword evidence="1" id="KW-1133">Transmembrane helix</keyword>
<name>A0A0F9QV03_9ZZZZ</name>
<gene>
    <name evidence="2" type="ORF">LCGC14_0730030</name>
</gene>
<sequence length="62" mass="7597">MKAIFLWLMFVVITLVNLSYILIFVNDPMVWIVYFQLVFYAFFYYVVLGKLDSWEINKEELF</sequence>
<dbReference type="AlphaFoldDB" id="A0A0F9QV03"/>